<dbReference type="GO" id="GO:0009626">
    <property type="term" value="P:plant-type hypersensitive response"/>
    <property type="evidence" value="ECO:0007669"/>
    <property type="project" value="UniProtKB-KW"/>
</dbReference>
<dbReference type="Proteomes" id="UP001161247">
    <property type="component" value="Chromosome 5"/>
</dbReference>
<feature type="domain" description="Late blight resistance protein R1A-like N-terminal" evidence="14">
    <location>
        <begin position="115"/>
        <end position="336"/>
    </location>
</feature>
<dbReference type="InterPro" id="IPR042197">
    <property type="entry name" value="Apaf_helical"/>
</dbReference>
<keyword evidence="10" id="KW-0611">Plant defense</keyword>
<comment type="subcellular location">
    <subcellularLocation>
        <location evidence="3">Cytoplasm</location>
    </subcellularLocation>
    <subcellularLocation>
        <location evidence="2">Membrane</location>
        <topology evidence="2">Peripheral membrane protein</topology>
    </subcellularLocation>
</comment>
<organism evidence="16 17">
    <name type="scientific">Oldenlandia corymbosa var. corymbosa</name>
    <dbReference type="NCBI Taxonomy" id="529605"/>
    <lineage>
        <taxon>Eukaryota</taxon>
        <taxon>Viridiplantae</taxon>
        <taxon>Streptophyta</taxon>
        <taxon>Embryophyta</taxon>
        <taxon>Tracheophyta</taxon>
        <taxon>Spermatophyta</taxon>
        <taxon>Magnoliopsida</taxon>
        <taxon>eudicotyledons</taxon>
        <taxon>Gunneridae</taxon>
        <taxon>Pentapetalae</taxon>
        <taxon>asterids</taxon>
        <taxon>lamiids</taxon>
        <taxon>Gentianales</taxon>
        <taxon>Rubiaceae</taxon>
        <taxon>Rubioideae</taxon>
        <taxon>Spermacoceae</taxon>
        <taxon>Hedyotis-Oldenlandia complex</taxon>
        <taxon>Oldenlandia</taxon>
    </lineage>
</organism>
<evidence type="ECO:0000313" key="17">
    <source>
        <dbReference type="Proteomes" id="UP001161247"/>
    </source>
</evidence>
<comment type="similarity">
    <text evidence="4">Belongs to the disease resistance NB-LRR family.</text>
</comment>
<keyword evidence="8" id="KW-0677">Repeat</keyword>
<reference evidence="16" key="1">
    <citation type="submission" date="2023-03" db="EMBL/GenBank/DDBJ databases">
        <authorList>
            <person name="Julca I."/>
        </authorList>
    </citation>
    <scope>NUCLEOTIDE SEQUENCE</scope>
</reference>
<evidence type="ECO:0000256" key="7">
    <source>
        <dbReference type="ARBA" id="ARBA00022667"/>
    </source>
</evidence>
<name>A0AAV1DJG9_OLDCO</name>
<evidence type="ECO:0000256" key="4">
    <source>
        <dbReference type="ARBA" id="ARBA00008894"/>
    </source>
</evidence>
<evidence type="ECO:0000256" key="8">
    <source>
        <dbReference type="ARBA" id="ARBA00022737"/>
    </source>
</evidence>
<evidence type="ECO:0000256" key="9">
    <source>
        <dbReference type="ARBA" id="ARBA00022741"/>
    </source>
</evidence>
<dbReference type="GO" id="GO:0005524">
    <property type="term" value="F:ATP binding"/>
    <property type="evidence" value="ECO:0007669"/>
    <property type="project" value="UniProtKB-KW"/>
</dbReference>
<dbReference type="PRINTS" id="PR00364">
    <property type="entry name" value="DISEASERSIST"/>
</dbReference>
<dbReference type="InterPro" id="IPR002182">
    <property type="entry name" value="NB-ARC"/>
</dbReference>
<dbReference type="GO" id="GO:0016020">
    <property type="term" value="C:membrane"/>
    <property type="evidence" value="ECO:0007669"/>
    <property type="project" value="UniProtKB-SubCell"/>
</dbReference>
<evidence type="ECO:0000313" key="16">
    <source>
        <dbReference type="EMBL" id="CAI9108004.1"/>
    </source>
</evidence>
<keyword evidence="7" id="KW-0381">Hypersensitive response</keyword>
<dbReference type="Pfam" id="PF23598">
    <property type="entry name" value="LRR_14"/>
    <property type="match status" value="1"/>
</dbReference>
<dbReference type="InterPro" id="IPR027417">
    <property type="entry name" value="P-loop_NTPase"/>
</dbReference>
<keyword evidence="17" id="KW-1185">Reference proteome</keyword>
<dbReference type="Gene3D" id="1.10.8.430">
    <property type="entry name" value="Helical domain of apoptotic protease-activating factors"/>
    <property type="match status" value="1"/>
</dbReference>
<proteinExistence type="inferred from homology"/>
<evidence type="ECO:0000256" key="11">
    <source>
        <dbReference type="ARBA" id="ARBA00022840"/>
    </source>
</evidence>
<evidence type="ECO:0000256" key="6">
    <source>
        <dbReference type="ARBA" id="ARBA00022614"/>
    </source>
</evidence>
<dbReference type="InterPro" id="IPR038005">
    <property type="entry name" value="RX-like_CC"/>
</dbReference>
<comment type="function">
    <text evidence="1">Confers resistance to late blight (Phytophthora infestans) races carrying the avirulence gene Avr1. Resistance proteins guard the plant against pathogens that contain an appropriate avirulence protein via an indirect interaction with this avirulence protein. That triggers a defense system including the hypersensitive response, which restricts the pathogen growth.</text>
</comment>
<dbReference type="CDD" id="cd14798">
    <property type="entry name" value="RX-CC_like"/>
    <property type="match status" value="1"/>
</dbReference>
<protein>
    <submittedName>
        <fullName evidence="16">OLC1v1007509C1</fullName>
    </submittedName>
</protein>
<keyword evidence="9" id="KW-0547">Nucleotide-binding</keyword>
<dbReference type="Gene3D" id="3.40.50.300">
    <property type="entry name" value="P-loop containing nucleotide triphosphate hydrolases"/>
    <property type="match status" value="1"/>
</dbReference>
<dbReference type="GO" id="GO:0005737">
    <property type="term" value="C:cytoplasm"/>
    <property type="evidence" value="ECO:0007669"/>
    <property type="project" value="UniProtKB-SubCell"/>
</dbReference>
<dbReference type="EMBL" id="OX459122">
    <property type="protein sequence ID" value="CAI9108004.1"/>
    <property type="molecule type" value="Genomic_DNA"/>
</dbReference>
<keyword evidence="5" id="KW-0963">Cytoplasm</keyword>
<feature type="domain" description="NB-ARC" evidence="13">
    <location>
        <begin position="511"/>
        <end position="680"/>
    </location>
</feature>
<dbReference type="InterPro" id="IPR032675">
    <property type="entry name" value="LRR_dom_sf"/>
</dbReference>
<dbReference type="GO" id="GO:0043531">
    <property type="term" value="F:ADP binding"/>
    <property type="evidence" value="ECO:0007669"/>
    <property type="project" value="InterPro"/>
</dbReference>
<evidence type="ECO:0000256" key="5">
    <source>
        <dbReference type="ARBA" id="ARBA00022490"/>
    </source>
</evidence>
<dbReference type="Pfam" id="PF00931">
    <property type="entry name" value="NB-ARC"/>
    <property type="match status" value="1"/>
</dbReference>
<evidence type="ECO:0000256" key="1">
    <source>
        <dbReference type="ARBA" id="ARBA00002074"/>
    </source>
</evidence>
<keyword evidence="12" id="KW-0175">Coiled coil</keyword>
<dbReference type="SUPFAM" id="SSF52540">
    <property type="entry name" value="P-loop containing nucleoside triphosphate hydrolases"/>
    <property type="match status" value="1"/>
</dbReference>
<dbReference type="InterPro" id="IPR021929">
    <property type="entry name" value="R1A-like_N"/>
</dbReference>
<dbReference type="Pfam" id="PF12061">
    <property type="entry name" value="NB-LRR"/>
    <property type="match status" value="1"/>
</dbReference>
<evidence type="ECO:0000256" key="12">
    <source>
        <dbReference type="ARBA" id="ARBA00023054"/>
    </source>
</evidence>
<dbReference type="AlphaFoldDB" id="A0AAV1DJG9"/>
<dbReference type="Gene3D" id="3.80.10.10">
    <property type="entry name" value="Ribonuclease Inhibitor"/>
    <property type="match status" value="1"/>
</dbReference>
<evidence type="ECO:0000256" key="3">
    <source>
        <dbReference type="ARBA" id="ARBA00004496"/>
    </source>
</evidence>
<evidence type="ECO:0000256" key="2">
    <source>
        <dbReference type="ARBA" id="ARBA00004170"/>
    </source>
</evidence>
<dbReference type="PANTHER" id="PTHR36766">
    <property type="entry name" value="PLANT BROAD-SPECTRUM MILDEW RESISTANCE PROTEIN RPW8"/>
    <property type="match status" value="1"/>
</dbReference>
<dbReference type="FunFam" id="3.40.50.300:FF:001091">
    <property type="entry name" value="Probable disease resistance protein At1g61300"/>
    <property type="match status" value="1"/>
</dbReference>
<keyword evidence="11" id="KW-0067">ATP-binding</keyword>
<evidence type="ECO:0000259" key="15">
    <source>
        <dbReference type="Pfam" id="PF23598"/>
    </source>
</evidence>
<dbReference type="InterPro" id="IPR055414">
    <property type="entry name" value="LRR_R13L4/SHOC2-like"/>
</dbReference>
<sequence length="1128" mass="129391">MVATLITSILSVIDDVEYRLKVSTFRISDHETLIFKLRNLKLFVLSAKSLGNDTNLKSFLEKIKDTVLRNAKLIQWRSFRVFSLTYDIDALEDEIDKWYATLLDINPPSNSLTTDDVLEIISSFLKNVDPFIQNFKHELKEAMEVLVEHMTFLSSLILFATHRNSELREDLSLWAHAATAAVSAAYLLTPGAYKFHGGKYKEESGIKISTVVQKIKPIDPQVISAYTKALSSSKSATCLHAPTNQGVDDEALLATQNLLHSLICVLWDELRVNTRVVVHVKDQGQELYEGLRYLRKTLLRQQKLPNHFNMKVREDSFDVVCDAGILYCSLYQTDMETDTGLQDVLAAIKYIQAELEEEESLVTAFNFCSTTQLEFVDILLGQLTEQISCESETTPKIRTQIIRDELVSFRYFLGDIVELRHEREELQILWDRILEVAYGVEYLIDYLVVDDPPYSFSTAFDLIMKDINKIKPQIKAKDQEAQVNQINKTQISVSSKRSTPLKTKDIVGFHDETQKILRRLTRGSKELRIVAIVGMPGLGKTTLAERVYNDPSVSYHFSARAWITVSQTMDRTKVLLNLLAQVAPDRNSEITSKMTADDVAQELWRSLKKRPYLIVLDDIWDDEAWESFQNTFPNDFVGSRIMLTSRRHNIARRGLPDEEPHELRPLNQEESLDLLQRELFCGNGWPSGLVGLDLKIAEICNGLPLTIVVVAGFLKSTSPEEQRSIGGTKACRIHDLVHEFCFQKSKEEHFLHFLEGDDELPTFREPCRQWRLCIRSRHRHLRKSKIFCPRARSLLFNFDRYGVKGDISFMMHICKLLKVLDLEQTRLDGGVPSEIGLLVRLTFIAINCPVDSIPPSVSNLYNLETFILKSVMSNQRLPYSLWNLRKLKYLHIHGTNYNCYAILPMENLDESCQFYELERLSGLAVPDLSSMVKLMKKFPNIRQLKFELMSFGDGIVNVVNVVVPEFLQQLESLHISQGFRVPQGTLIEFNLPENLKKLTLRRFDVSGRSLSTIGELPSLEVLKLQEVVFEGRRWSMEEEEFSKLKFLKLSSWNLRWWSGSDDQFGSLENLVLSDCPHLEEIPDCFENSSTLQMIKVRGCIEAVKESVTKIWEAQKDWGNSDPKIIVNQ</sequence>
<evidence type="ECO:0000259" key="14">
    <source>
        <dbReference type="Pfam" id="PF12061"/>
    </source>
</evidence>
<accession>A0AAV1DJG9</accession>
<dbReference type="PANTHER" id="PTHR36766:SF30">
    <property type="entry name" value="TIR-NBS TYPE DISEASE RESISTANCE PROTEIN-RELATED"/>
    <property type="match status" value="1"/>
</dbReference>
<evidence type="ECO:0000259" key="13">
    <source>
        <dbReference type="Pfam" id="PF00931"/>
    </source>
</evidence>
<dbReference type="SUPFAM" id="SSF52058">
    <property type="entry name" value="L domain-like"/>
    <property type="match status" value="1"/>
</dbReference>
<keyword evidence="6" id="KW-0433">Leucine-rich repeat</keyword>
<gene>
    <name evidence="16" type="ORF">OLC1_LOCUS16178</name>
</gene>
<evidence type="ECO:0000256" key="10">
    <source>
        <dbReference type="ARBA" id="ARBA00022821"/>
    </source>
</evidence>
<feature type="domain" description="Disease resistance R13L4/SHOC-2-like LRR" evidence="15">
    <location>
        <begin position="811"/>
        <end position="1002"/>
    </location>
</feature>